<reference evidence="3" key="1">
    <citation type="submission" date="2019-12" db="EMBL/GenBank/DDBJ databases">
        <authorList>
            <person name="zhang j."/>
            <person name="sun C.M."/>
        </authorList>
    </citation>
    <scope>NUCLEOTIDE SEQUENCE</scope>
    <source>
        <strain evidence="3">NS-1</strain>
    </source>
</reference>
<dbReference type="RefSeq" id="WP_230866980.1">
    <property type="nucleotide sequence ID" value="NZ_CP046640.1"/>
</dbReference>
<keyword evidence="1" id="KW-1133">Transmembrane helix</keyword>
<gene>
    <name evidence="3" type="ORF">GM661_11625</name>
</gene>
<proteinExistence type="predicted"/>
<protein>
    <recommendedName>
        <fullName evidence="2">Baseplate protein J-like barrel domain-containing protein</fullName>
    </recommendedName>
</protein>
<evidence type="ECO:0000313" key="3">
    <source>
        <dbReference type="EMBL" id="QTL98568.1"/>
    </source>
</evidence>
<dbReference type="Proteomes" id="UP000665020">
    <property type="component" value="Chromosome"/>
</dbReference>
<dbReference type="AlphaFoldDB" id="A0A8A7KFT7"/>
<feature type="transmembrane region" description="Helical" evidence="1">
    <location>
        <begin position="122"/>
        <end position="145"/>
    </location>
</feature>
<feature type="domain" description="Baseplate protein J-like barrel" evidence="2">
    <location>
        <begin position="221"/>
        <end position="308"/>
    </location>
</feature>
<evidence type="ECO:0000256" key="1">
    <source>
        <dbReference type="SAM" id="Phobius"/>
    </source>
</evidence>
<evidence type="ECO:0000259" key="2">
    <source>
        <dbReference type="Pfam" id="PF04865"/>
    </source>
</evidence>
<dbReference type="InterPro" id="IPR006949">
    <property type="entry name" value="Barrel_Baseplate_J-like"/>
</dbReference>
<name>A0A8A7KFT7_9FIRM</name>
<sequence length="507" mass="56678">MKVRGYRVFYIDEEEGVRDLIELIRTTPVDKLALVIRNGLLILNSTVNLKLIKKYADRYKKEIIFINPDPVLADKVISSNFVIYPDLNALERNIPFQAEAAGKEQNFDDNDDSLGKEKRGNVFSALMGVFLCLLILVMAYFYFLYPTVIIEIRPVVKEMNYQFNIAGSTSLTRIDWDSKRLPIHQTEVEITGEDEVKTTGIRLLGETKSSGIVKIINERSEDVRIPAATWLSTSDGKKYQTLEELVVPKLTVDYLMDVAVGMKAGMGEVRIEALEKGSTANVGIGRINTFVHKLEDIHVINPEPTSGGRDKRIPFVTENDLASLKSSIKEELESKLVTRMYKKLGGNYYIIEEGLSYSKPEINFNHQVGDEADTLKATASLTASGYLIRNNELDRLATRIIQDKLDNNMQLMSSGVNITELKLEDAGQGMYNITMGLLAPVIPAIDTDDLADSLLGMDIAAARDFLKGYSNINDFNIKTEQSKLPRLGFAIKVVVMEPDSLAVFGLQ</sequence>
<organism evidence="3 4">
    <name type="scientific">Iocasia fonsfrigidae</name>
    <dbReference type="NCBI Taxonomy" id="2682810"/>
    <lineage>
        <taxon>Bacteria</taxon>
        <taxon>Bacillati</taxon>
        <taxon>Bacillota</taxon>
        <taxon>Clostridia</taxon>
        <taxon>Halanaerobiales</taxon>
        <taxon>Halanaerobiaceae</taxon>
        <taxon>Iocasia</taxon>
    </lineage>
</organism>
<keyword evidence="1" id="KW-0472">Membrane</keyword>
<keyword evidence="4" id="KW-1185">Reference proteome</keyword>
<accession>A0A8A7KFT7</accession>
<dbReference type="Pfam" id="PF04865">
    <property type="entry name" value="Baseplate_J"/>
    <property type="match status" value="1"/>
</dbReference>
<dbReference type="KEGG" id="ifn:GM661_11625"/>
<keyword evidence="1" id="KW-0812">Transmembrane</keyword>
<dbReference type="EMBL" id="CP046640">
    <property type="protein sequence ID" value="QTL98568.1"/>
    <property type="molecule type" value="Genomic_DNA"/>
</dbReference>
<evidence type="ECO:0000313" key="4">
    <source>
        <dbReference type="Proteomes" id="UP000665020"/>
    </source>
</evidence>